<reference evidence="9" key="3">
    <citation type="submission" date="2016-07" db="EMBL/GenBank/DDBJ databases">
        <title>Evolution of pathogenesis and genome organization in the Tremellales.</title>
        <authorList>
            <person name="Cuomo C."/>
            <person name="Litvintseva A."/>
            <person name="Heitman J."/>
            <person name="Chen Y."/>
            <person name="Sun S."/>
            <person name="Springer D."/>
            <person name="Dromer F."/>
            <person name="Young S."/>
            <person name="Zeng Q."/>
            <person name="Chapman S."/>
            <person name="Gujja S."/>
            <person name="Saif S."/>
            <person name="Birren B."/>
        </authorList>
    </citation>
    <scope>NUCLEOTIDE SEQUENCE</scope>
    <source>
        <strain evidence="9">CBS 10737</strain>
    </source>
</reference>
<evidence type="ECO:0000313" key="10">
    <source>
        <dbReference type="EMBL" id="WWC66935.1"/>
    </source>
</evidence>
<dbReference type="PANTHER" id="PTHR46487">
    <property type="entry name" value="DNA REPAIR PROTEIN XRCC3"/>
    <property type="match status" value="1"/>
</dbReference>
<feature type="domain" description="RecA family profile 1" evidence="8">
    <location>
        <begin position="99"/>
        <end position="300"/>
    </location>
</feature>
<dbReference type="GeneID" id="30168853"/>
<dbReference type="STRING" id="1296096.A0A1B9ICI5"/>
<evidence type="ECO:0000256" key="6">
    <source>
        <dbReference type="ARBA" id="ARBA00023242"/>
    </source>
</evidence>
<dbReference type="CDD" id="cd19491">
    <property type="entry name" value="XRCC3"/>
    <property type="match status" value="1"/>
</dbReference>
<evidence type="ECO:0000256" key="5">
    <source>
        <dbReference type="ARBA" id="ARBA00023204"/>
    </source>
</evidence>
<dbReference type="GO" id="GO:0090656">
    <property type="term" value="P:t-circle formation"/>
    <property type="evidence" value="ECO:0007669"/>
    <property type="project" value="TreeGrafter"/>
</dbReference>
<evidence type="ECO:0000256" key="4">
    <source>
        <dbReference type="ARBA" id="ARBA00022840"/>
    </source>
</evidence>
<keyword evidence="11" id="KW-1185">Reference proteome</keyword>
<dbReference type="KEGG" id="kpin:30168853"/>
<dbReference type="PROSITE" id="PS50162">
    <property type="entry name" value="RECA_2"/>
    <property type="match status" value="1"/>
</dbReference>
<keyword evidence="3" id="KW-0227">DNA damage</keyword>
<dbReference type="RefSeq" id="XP_019014402.1">
    <property type="nucleotide sequence ID" value="XM_019152264.1"/>
</dbReference>
<feature type="region of interest" description="Disordered" evidence="7">
    <location>
        <begin position="553"/>
        <end position="625"/>
    </location>
</feature>
<dbReference type="InterPro" id="IPR013632">
    <property type="entry name" value="Rad51_C"/>
</dbReference>
<dbReference type="InterPro" id="IPR047348">
    <property type="entry name" value="XRCC3-like_C"/>
</dbReference>
<dbReference type="EMBL" id="KI894007">
    <property type="protein sequence ID" value="OCF53183.1"/>
    <property type="molecule type" value="Genomic_DNA"/>
</dbReference>
<gene>
    <name evidence="9" type="ORF">I206_00484</name>
    <name evidence="10" type="ORF">I206_100842</name>
</gene>
<dbReference type="PANTHER" id="PTHR46487:SF1">
    <property type="entry name" value="DNA REPAIR PROTEIN XRCC3"/>
    <property type="match status" value="1"/>
</dbReference>
<dbReference type="Gene3D" id="3.40.50.300">
    <property type="entry name" value="P-loop containing nucleotide triphosphate hydrolases"/>
    <property type="match status" value="1"/>
</dbReference>
<evidence type="ECO:0000313" key="9">
    <source>
        <dbReference type="EMBL" id="OCF53183.1"/>
    </source>
</evidence>
<evidence type="ECO:0000256" key="2">
    <source>
        <dbReference type="ARBA" id="ARBA00022741"/>
    </source>
</evidence>
<evidence type="ECO:0000313" key="11">
    <source>
        <dbReference type="Proteomes" id="UP000094020"/>
    </source>
</evidence>
<keyword evidence="4" id="KW-0067">ATP-binding</keyword>
<protein>
    <recommendedName>
        <fullName evidence="8">RecA family profile 1 domain-containing protein</fullName>
    </recommendedName>
</protein>
<keyword evidence="6" id="KW-0539">Nucleus</keyword>
<dbReference type="GO" id="GO:0033065">
    <property type="term" value="C:Rad51C-XRCC3 complex"/>
    <property type="evidence" value="ECO:0007669"/>
    <property type="project" value="TreeGrafter"/>
</dbReference>
<comment type="subcellular location">
    <subcellularLocation>
        <location evidence="1">Nucleus</location>
    </subcellularLocation>
</comment>
<accession>A0A1B9ICI5</accession>
<proteinExistence type="predicted"/>
<dbReference type="GO" id="GO:0061982">
    <property type="term" value="P:meiosis I cell cycle process"/>
    <property type="evidence" value="ECO:0007669"/>
    <property type="project" value="UniProtKB-ARBA"/>
</dbReference>
<dbReference type="GO" id="GO:0000400">
    <property type="term" value="F:four-way junction DNA binding"/>
    <property type="evidence" value="ECO:0007669"/>
    <property type="project" value="TreeGrafter"/>
</dbReference>
<evidence type="ECO:0000259" key="8">
    <source>
        <dbReference type="PROSITE" id="PS50162"/>
    </source>
</evidence>
<evidence type="ECO:0000256" key="7">
    <source>
        <dbReference type="SAM" id="MobiDB-lite"/>
    </source>
</evidence>
<dbReference type="OrthoDB" id="1861185at2759"/>
<reference evidence="10" key="2">
    <citation type="submission" date="2013-07" db="EMBL/GenBank/DDBJ databases">
        <authorList>
            <consortium name="The Broad Institute Genome Sequencing Platform"/>
            <person name="Cuomo C."/>
            <person name="Litvintseva A."/>
            <person name="Chen Y."/>
            <person name="Heitman J."/>
            <person name="Sun S."/>
            <person name="Springer D."/>
            <person name="Dromer F."/>
            <person name="Young S.K."/>
            <person name="Zeng Q."/>
            <person name="Gargeya S."/>
            <person name="Fitzgerald M."/>
            <person name="Abouelleil A."/>
            <person name="Alvarado L."/>
            <person name="Berlin A.M."/>
            <person name="Chapman S.B."/>
            <person name="Dewar J."/>
            <person name="Goldberg J."/>
            <person name="Griggs A."/>
            <person name="Gujja S."/>
            <person name="Hansen M."/>
            <person name="Howarth C."/>
            <person name="Imamovic A."/>
            <person name="Larimer J."/>
            <person name="McCowan C."/>
            <person name="Murphy C."/>
            <person name="Pearson M."/>
            <person name="Priest M."/>
            <person name="Roberts A."/>
            <person name="Saif S."/>
            <person name="Shea T."/>
            <person name="Sykes S."/>
            <person name="Wortman J."/>
            <person name="Nusbaum C."/>
            <person name="Birren B."/>
        </authorList>
    </citation>
    <scope>NUCLEOTIDE SEQUENCE</scope>
    <source>
        <strain evidence="10">CBS 10737</strain>
    </source>
</reference>
<evidence type="ECO:0000256" key="3">
    <source>
        <dbReference type="ARBA" id="ARBA00022763"/>
    </source>
</evidence>
<dbReference type="EMBL" id="CP144519">
    <property type="protein sequence ID" value="WWC66935.1"/>
    <property type="molecule type" value="Genomic_DNA"/>
</dbReference>
<dbReference type="GO" id="GO:0005657">
    <property type="term" value="C:replication fork"/>
    <property type="evidence" value="ECO:0007669"/>
    <property type="project" value="TreeGrafter"/>
</dbReference>
<dbReference type="Proteomes" id="UP000094020">
    <property type="component" value="Chromosome 1"/>
</dbReference>
<dbReference type="Pfam" id="PF08423">
    <property type="entry name" value="Rad51"/>
    <property type="match status" value="1"/>
</dbReference>
<dbReference type="GO" id="GO:0045003">
    <property type="term" value="P:double-strand break repair via synthesis-dependent strand annealing"/>
    <property type="evidence" value="ECO:0007669"/>
    <property type="project" value="TreeGrafter"/>
</dbReference>
<reference evidence="9" key="1">
    <citation type="submission" date="2013-07" db="EMBL/GenBank/DDBJ databases">
        <title>The Genome Sequence of Cryptococcus pinus CBS10737.</title>
        <authorList>
            <consortium name="The Broad Institute Genome Sequencing Platform"/>
            <person name="Cuomo C."/>
            <person name="Litvintseva A."/>
            <person name="Chen Y."/>
            <person name="Heitman J."/>
            <person name="Sun S."/>
            <person name="Springer D."/>
            <person name="Dromer F."/>
            <person name="Young S.K."/>
            <person name="Zeng Q."/>
            <person name="Gargeya S."/>
            <person name="Fitzgerald M."/>
            <person name="Abouelleil A."/>
            <person name="Alvarado L."/>
            <person name="Berlin A.M."/>
            <person name="Chapman S.B."/>
            <person name="Dewar J."/>
            <person name="Goldberg J."/>
            <person name="Griggs A."/>
            <person name="Gujja S."/>
            <person name="Hansen M."/>
            <person name="Howarth C."/>
            <person name="Imamovic A."/>
            <person name="Larimer J."/>
            <person name="McCowan C."/>
            <person name="Murphy C."/>
            <person name="Pearson M."/>
            <person name="Priest M."/>
            <person name="Roberts A."/>
            <person name="Saif S."/>
            <person name="Shea T."/>
            <person name="Sykes S."/>
            <person name="Wortman J."/>
            <person name="Nusbaum C."/>
            <person name="Birren B."/>
        </authorList>
    </citation>
    <scope>NUCLEOTIDE SEQUENCE [LARGE SCALE GENOMIC DNA]</scope>
    <source>
        <strain evidence="9">CBS 10737</strain>
    </source>
</reference>
<reference evidence="10" key="4">
    <citation type="submission" date="2024-02" db="EMBL/GenBank/DDBJ databases">
        <title>Comparative genomics of Cryptococcus and Kwoniella reveals pathogenesis evolution and contrasting modes of karyotype evolution via chromosome fusion or intercentromeric recombination.</title>
        <authorList>
            <person name="Coelho M.A."/>
            <person name="David-Palma M."/>
            <person name="Shea T."/>
            <person name="Bowers K."/>
            <person name="McGinley-Smith S."/>
            <person name="Mohammad A.W."/>
            <person name="Gnirke A."/>
            <person name="Yurkov A.M."/>
            <person name="Nowrousian M."/>
            <person name="Sun S."/>
            <person name="Cuomo C.A."/>
            <person name="Heitman J."/>
        </authorList>
    </citation>
    <scope>NUCLEOTIDE SEQUENCE</scope>
    <source>
        <strain evidence="10">CBS 10737</strain>
    </source>
</reference>
<feature type="compositionally biased region" description="Basic and acidic residues" evidence="7">
    <location>
        <begin position="553"/>
        <end position="577"/>
    </location>
</feature>
<dbReference type="GO" id="GO:0140664">
    <property type="term" value="F:ATP-dependent DNA damage sensor activity"/>
    <property type="evidence" value="ECO:0007669"/>
    <property type="project" value="InterPro"/>
</dbReference>
<evidence type="ECO:0000256" key="1">
    <source>
        <dbReference type="ARBA" id="ARBA00004123"/>
    </source>
</evidence>
<keyword evidence="5" id="KW-0234">DNA repair</keyword>
<dbReference type="InterPro" id="IPR027417">
    <property type="entry name" value="P-loop_NTPase"/>
</dbReference>
<dbReference type="GO" id="GO:0005524">
    <property type="term" value="F:ATP binding"/>
    <property type="evidence" value="ECO:0007669"/>
    <property type="project" value="UniProtKB-KW"/>
</dbReference>
<name>A0A1B9ICI5_9TREE</name>
<dbReference type="GO" id="GO:0000722">
    <property type="term" value="P:telomere maintenance via recombination"/>
    <property type="evidence" value="ECO:0007669"/>
    <property type="project" value="TreeGrafter"/>
</dbReference>
<organism evidence="9">
    <name type="scientific">Kwoniella pini CBS 10737</name>
    <dbReference type="NCBI Taxonomy" id="1296096"/>
    <lineage>
        <taxon>Eukaryota</taxon>
        <taxon>Fungi</taxon>
        <taxon>Dikarya</taxon>
        <taxon>Basidiomycota</taxon>
        <taxon>Agaricomycotina</taxon>
        <taxon>Tremellomycetes</taxon>
        <taxon>Tremellales</taxon>
        <taxon>Cryptococcaceae</taxon>
        <taxon>Kwoniella</taxon>
    </lineage>
</organism>
<keyword evidence="2" id="KW-0547">Nucleotide-binding</keyword>
<dbReference type="GO" id="GO:0071140">
    <property type="term" value="P:resolution of mitotic recombination intermediates"/>
    <property type="evidence" value="ECO:0007669"/>
    <property type="project" value="TreeGrafter"/>
</dbReference>
<dbReference type="SUPFAM" id="SSF52540">
    <property type="entry name" value="P-loop containing nucleoside triphosphate hydrolases"/>
    <property type="match status" value="1"/>
</dbReference>
<dbReference type="InterPro" id="IPR020588">
    <property type="entry name" value="RecA_ATP-bd"/>
</dbReference>
<sequence>MTEPYLQYTEPFSHYTTLASLSTSSILLTPLPRLADLLKVKLPLAQSYISQVSHAIAPATTRLDEIYDHEQNIGPSRIPLDEPIVDDFVISRKGKERAREKWISTGDVGLDKALGGGIRRGCLYEISGESASGKSHLSLHLALAVQLPSLSSSPGGSLVLTSERDLSTDRLVQLGQHLLVTHESSEDTTERSARNLLDNILTNRIADVEALEHALNYAVPAILDSRLGDVNEKNGQLPIRLIILDSITALFRGSSNANQPPSAHNAISLAERSKHLCVIADILKSLAVKYDLTVLVINQVSDVFQRLPPIINPLPSFSQQPTSSFSQTAIFTGLTNSQQPNEEAAMLYKTQSRWFSGENDQLKKEAALGIVWANAVNVRIMLSRTGRRRLMDQVELTSHKRKRLNSQGEEADKPGYAPRMEEINDIKQTLIRRFHVVFSPFSAPSTIDFVVTSSGVHSLTETYKKIDTTETVIKRKIKEEKERELEKEDEEFIPRDEIGIDHQYGMNRTMEDEQTKVTEEWDEVFDDFGELPDEFWQGKYDLGVIDFEAPERKSDQLLQNDRRGADQHQSIEHKAFISDDDDDLFSSLGDIMDGNEDQSGARLDSAKSASISELETNQEDVANGI</sequence>
<dbReference type="AlphaFoldDB" id="A0A1B9ICI5"/>